<gene>
    <name evidence="2" type="ORF">LAMO00422_LOCUS21141</name>
</gene>
<evidence type="ECO:0000256" key="1">
    <source>
        <dbReference type="SAM" id="MobiDB-lite"/>
    </source>
</evidence>
<sequence length="133" mass="14916">MSSEISNPKTDRKTLDFKIIPPSQQRPKPTFKVHLPWTQGEQKPKAIPRTGDPRKAKKTSRPGRRSRKPKSKKPSSGAFLSLPVNNSDLPKDIERDNSFMISADDPKLHQIFGDFREISPRSTPVESGKATSP</sequence>
<evidence type="ECO:0000313" key="2">
    <source>
        <dbReference type="EMBL" id="CAD8462181.1"/>
    </source>
</evidence>
<reference evidence="2" key="1">
    <citation type="submission" date="2021-01" db="EMBL/GenBank/DDBJ databases">
        <authorList>
            <person name="Corre E."/>
            <person name="Pelletier E."/>
            <person name="Niang G."/>
            <person name="Scheremetjew M."/>
            <person name="Finn R."/>
            <person name="Kale V."/>
            <person name="Holt S."/>
            <person name="Cochrane G."/>
            <person name="Meng A."/>
            <person name="Brown T."/>
            <person name="Cohen L."/>
        </authorList>
    </citation>
    <scope>NUCLEOTIDE SEQUENCE</scope>
    <source>
        <strain evidence="2">CCMP2058</strain>
    </source>
</reference>
<proteinExistence type="predicted"/>
<protein>
    <submittedName>
        <fullName evidence="2">Uncharacterized protein</fullName>
    </submittedName>
</protein>
<dbReference type="EMBL" id="HBEM01031037">
    <property type="protein sequence ID" value="CAD8462181.1"/>
    <property type="molecule type" value="Transcribed_RNA"/>
</dbReference>
<dbReference type="AlphaFoldDB" id="A0A7S0H2U5"/>
<name>A0A7S0H2U5_9EUKA</name>
<feature type="compositionally biased region" description="Basic residues" evidence="1">
    <location>
        <begin position="55"/>
        <end position="73"/>
    </location>
</feature>
<organism evidence="2">
    <name type="scientific">Amorphochlora amoebiformis</name>
    <dbReference type="NCBI Taxonomy" id="1561963"/>
    <lineage>
        <taxon>Eukaryota</taxon>
        <taxon>Sar</taxon>
        <taxon>Rhizaria</taxon>
        <taxon>Cercozoa</taxon>
        <taxon>Chlorarachniophyceae</taxon>
        <taxon>Amorphochlora</taxon>
    </lineage>
</organism>
<feature type="region of interest" description="Disordered" evidence="1">
    <location>
        <begin position="1"/>
        <end position="91"/>
    </location>
</feature>
<accession>A0A7S0H2U5</accession>